<proteinExistence type="predicted"/>
<comment type="caution">
    <text evidence="2">The sequence shown here is derived from an EMBL/GenBank/DDBJ whole genome shotgun (WGS) entry which is preliminary data.</text>
</comment>
<dbReference type="AlphaFoldDB" id="A0AAV7TYR7"/>
<name>A0AAV7TYR7_PLEWA</name>
<feature type="region of interest" description="Disordered" evidence="1">
    <location>
        <begin position="1"/>
        <end position="31"/>
    </location>
</feature>
<dbReference type="Proteomes" id="UP001066276">
    <property type="component" value="Chromosome 3_2"/>
</dbReference>
<sequence>MERLVASGLQATNLKHPDGGRDPATTGGWRQRQGNCLWPWRAPGVSPDLEQMIEEHQRALKQAATITDTIHCSCPDVDGSCSAITIANPGDSDSFLFTIPLPRITPDQQTELDEPITLSEIQEAIRALATRKTPGLDGLPNTDPELLQSY</sequence>
<evidence type="ECO:0000313" key="3">
    <source>
        <dbReference type="Proteomes" id="UP001066276"/>
    </source>
</evidence>
<evidence type="ECO:0000256" key="1">
    <source>
        <dbReference type="SAM" id="MobiDB-lite"/>
    </source>
</evidence>
<organism evidence="2 3">
    <name type="scientific">Pleurodeles waltl</name>
    <name type="common">Iberian ribbed newt</name>
    <dbReference type="NCBI Taxonomy" id="8319"/>
    <lineage>
        <taxon>Eukaryota</taxon>
        <taxon>Metazoa</taxon>
        <taxon>Chordata</taxon>
        <taxon>Craniata</taxon>
        <taxon>Vertebrata</taxon>
        <taxon>Euteleostomi</taxon>
        <taxon>Amphibia</taxon>
        <taxon>Batrachia</taxon>
        <taxon>Caudata</taxon>
        <taxon>Salamandroidea</taxon>
        <taxon>Salamandridae</taxon>
        <taxon>Pleurodelinae</taxon>
        <taxon>Pleurodeles</taxon>
    </lineage>
</organism>
<keyword evidence="3" id="KW-1185">Reference proteome</keyword>
<reference evidence="2" key="1">
    <citation type="journal article" date="2022" name="bioRxiv">
        <title>Sequencing and chromosome-scale assembly of the giantPleurodeles waltlgenome.</title>
        <authorList>
            <person name="Brown T."/>
            <person name="Elewa A."/>
            <person name="Iarovenko S."/>
            <person name="Subramanian E."/>
            <person name="Araus A.J."/>
            <person name="Petzold A."/>
            <person name="Susuki M."/>
            <person name="Suzuki K.-i.T."/>
            <person name="Hayashi T."/>
            <person name="Toyoda A."/>
            <person name="Oliveira C."/>
            <person name="Osipova E."/>
            <person name="Leigh N.D."/>
            <person name="Simon A."/>
            <person name="Yun M.H."/>
        </authorList>
    </citation>
    <scope>NUCLEOTIDE SEQUENCE</scope>
    <source>
        <strain evidence="2">20211129_DDA</strain>
        <tissue evidence="2">Liver</tissue>
    </source>
</reference>
<evidence type="ECO:0000313" key="2">
    <source>
        <dbReference type="EMBL" id="KAJ1181576.1"/>
    </source>
</evidence>
<accession>A0AAV7TYR7</accession>
<dbReference type="EMBL" id="JANPWB010000006">
    <property type="protein sequence ID" value="KAJ1181576.1"/>
    <property type="molecule type" value="Genomic_DNA"/>
</dbReference>
<protein>
    <submittedName>
        <fullName evidence="2">Uncharacterized protein</fullName>
    </submittedName>
</protein>
<gene>
    <name evidence="2" type="ORF">NDU88_006781</name>
</gene>